<dbReference type="EMBL" id="CP069130">
    <property type="protein sequence ID" value="QRG52394.1"/>
    <property type="molecule type" value="Genomic_DNA"/>
</dbReference>
<dbReference type="InterPro" id="IPR013597">
    <property type="entry name" value="Mat_intron_G2"/>
</dbReference>
<name>A0A890E5N6_ENTFL</name>
<dbReference type="Pfam" id="PF08388">
    <property type="entry name" value="GIIM"/>
    <property type="match status" value="1"/>
</dbReference>
<organism evidence="2">
    <name type="scientific">Enterococcus faecalis</name>
    <name type="common">Streptococcus faecalis</name>
    <dbReference type="NCBI Taxonomy" id="1351"/>
    <lineage>
        <taxon>Bacteria</taxon>
        <taxon>Bacillati</taxon>
        <taxon>Bacillota</taxon>
        <taxon>Bacilli</taxon>
        <taxon>Lactobacillales</taxon>
        <taxon>Enterococcaceae</taxon>
        <taxon>Enterococcus</taxon>
    </lineage>
</organism>
<dbReference type="AlphaFoldDB" id="A0A890E5N6"/>
<keyword evidence="2" id="KW-0614">Plasmid</keyword>
<gene>
    <name evidence="2" type="ORF">JG570_00070</name>
</gene>
<feature type="domain" description="Group II intron maturase-specific" evidence="1">
    <location>
        <begin position="27"/>
        <end position="104"/>
    </location>
</feature>
<accession>A0A890E5N6</accession>
<proteinExistence type="predicted"/>
<evidence type="ECO:0000313" key="2">
    <source>
        <dbReference type="EMBL" id="QRG52394.1"/>
    </source>
</evidence>
<reference evidence="2" key="1">
    <citation type="submission" date="2021-01" db="EMBL/GenBank/DDBJ databases">
        <title>Enterococcus faecalis.</title>
        <authorList>
            <person name="Du X."/>
            <person name="Wang N."/>
        </authorList>
    </citation>
    <scope>NUCLEOTIDE SEQUENCE</scope>
    <source>
        <strain evidence="2">T90-5</strain>
        <plasmid evidence="2">pT90-5</plasmid>
    </source>
</reference>
<protein>
    <recommendedName>
        <fullName evidence="1">Group II intron maturase-specific domain-containing protein</fullName>
    </recommendedName>
</protein>
<geneLocation type="plasmid" evidence="2">
    <name>pT90-5</name>
</geneLocation>
<sequence length="157" mass="18881">MKMKFLGFMIGDARKGAFLRISEQSKKRFKQSLREATKRNRGISLEQLFKEIRQKVVGWLNYYGIAKIKTFISDLDGWLRTRIRQYIWKSWKSVKTRFKNLMKFGMTRNWAWSCANTRKGYWRTAHSKTMTFTFKKERLDALGLIDMSKRLEFIQNT</sequence>
<evidence type="ECO:0000259" key="1">
    <source>
        <dbReference type="Pfam" id="PF08388"/>
    </source>
</evidence>